<keyword evidence="2" id="KW-0233">DNA recombination</keyword>
<keyword evidence="4" id="KW-1185">Reference proteome</keyword>
<evidence type="ECO:0000256" key="1">
    <source>
        <dbReference type="ARBA" id="ARBA00023125"/>
    </source>
</evidence>
<dbReference type="EMBL" id="JBHSNG010000052">
    <property type="protein sequence ID" value="MFC5583391.1"/>
    <property type="molecule type" value="Genomic_DNA"/>
</dbReference>
<keyword evidence="1" id="KW-0238">DNA-binding</keyword>
<name>A0ABW0T252_9GAMM</name>
<dbReference type="SUPFAM" id="SSF56349">
    <property type="entry name" value="DNA breaking-rejoining enzymes"/>
    <property type="match status" value="1"/>
</dbReference>
<evidence type="ECO:0000313" key="4">
    <source>
        <dbReference type="Proteomes" id="UP001596111"/>
    </source>
</evidence>
<dbReference type="RefSeq" id="WP_377330357.1">
    <property type="nucleotide sequence ID" value="NZ_JBHSNG010000052.1"/>
</dbReference>
<comment type="caution">
    <text evidence="3">The sequence shown here is derived from an EMBL/GenBank/DDBJ whole genome shotgun (WGS) entry which is preliminary data.</text>
</comment>
<dbReference type="Gene3D" id="1.10.150.130">
    <property type="match status" value="1"/>
</dbReference>
<evidence type="ECO:0000313" key="3">
    <source>
        <dbReference type="EMBL" id="MFC5583391.1"/>
    </source>
</evidence>
<organism evidence="3 4">
    <name type="scientific">Rhodanobacter terrae</name>
    <dbReference type="NCBI Taxonomy" id="418647"/>
    <lineage>
        <taxon>Bacteria</taxon>
        <taxon>Pseudomonadati</taxon>
        <taxon>Pseudomonadota</taxon>
        <taxon>Gammaproteobacteria</taxon>
        <taxon>Lysobacterales</taxon>
        <taxon>Rhodanobacteraceae</taxon>
        <taxon>Rhodanobacter</taxon>
    </lineage>
</organism>
<reference evidence="4" key="1">
    <citation type="journal article" date="2019" name="Int. J. Syst. Evol. Microbiol.">
        <title>The Global Catalogue of Microorganisms (GCM) 10K type strain sequencing project: providing services to taxonomists for standard genome sequencing and annotation.</title>
        <authorList>
            <consortium name="The Broad Institute Genomics Platform"/>
            <consortium name="The Broad Institute Genome Sequencing Center for Infectious Disease"/>
            <person name="Wu L."/>
            <person name="Ma J."/>
        </authorList>
    </citation>
    <scope>NUCLEOTIDE SEQUENCE [LARGE SCALE GENOMIC DNA]</scope>
    <source>
        <strain evidence="4">CGMCC 1.13587</strain>
    </source>
</reference>
<dbReference type="InterPro" id="IPR011010">
    <property type="entry name" value="DNA_brk_join_enz"/>
</dbReference>
<dbReference type="Gene3D" id="1.10.443.10">
    <property type="entry name" value="Intergrase catalytic core"/>
    <property type="match status" value="1"/>
</dbReference>
<gene>
    <name evidence="3" type="ORF">ACFPPB_19955</name>
</gene>
<dbReference type="InterPro" id="IPR010998">
    <property type="entry name" value="Integrase_recombinase_N"/>
</dbReference>
<dbReference type="InterPro" id="IPR013762">
    <property type="entry name" value="Integrase-like_cat_sf"/>
</dbReference>
<proteinExistence type="predicted"/>
<evidence type="ECO:0008006" key="5">
    <source>
        <dbReference type="Google" id="ProtNLM"/>
    </source>
</evidence>
<protein>
    <recommendedName>
        <fullName evidence="5">Integrase</fullName>
    </recommendedName>
</protein>
<dbReference type="Proteomes" id="UP001596111">
    <property type="component" value="Unassembled WGS sequence"/>
</dbReference>
<dbReference type="SUPFAM" id="SSF47823">
    <property type="entry name" value="lambda integrase-like, N-terminal domain"/>
    <property type="match status" value="1"/>
</dbReference>
<sequence>MNNLSERSRTAIASDCARYEAWCGAMGLTPIPASADQVQAWLIDCVNEGPKLATINRFVYSIGQAHAMAGTISPTKMPTWKSHWLRIRSKLQALGLTQTTKREELNADNIRAILASIGDSLRELRDAALITVAFDTLCKPAELVAVCLEQISVLSDGSGQLWLPQQPDLQVSLDGVRRLSPDTIHRVRRWCGAMNIQSGPLFLAIGGRPKRKRADSAMAVEPEAVARIFRQRATAAGLEGGEFNSEVHHPKR</sequence>
<accession>A0ABW0T252</accession>
<evidence type="ECO:0000256" key="2">
    <source>
        <dbReference type="ARBA" id="ARBA00023172"/>
    </source>
</evidence>